<keyword evidence="1" id="KW-0175">Coiled coil</keyword>
<evidence type="ECO:0000256" key="1">
    <source>
        <dbReference type="SAM" id="Coils"/>
    </source>
</evidence>
<evidence type="ECO:0008006" key="4">
    <source>
        <dbReference type="Google" id="ProtNLM"/>
    </source>
</evidence>
<feature type="coiled-coil region" evidence="1">
    <location>
        <begin position="57"/>
        <end position="84"/>
    </location>
</feature>
<evidence type="ECO:0000313" key="2">
    <source>
        <dbReference type="EMBL" id="KJL24872.1"/>
    </source>
</evidence>
<dbReference type="EMBL" id="JYIT01000072">
    <property type="protein sequence ID" value="KJL24872.1"/>
    <property type="molecule type" value="Genomic_DNA"/>
</dbReference>
<proteinExistence type="predicted"/>
<dbReference type="Proteomes" id="UP000033448">
    <property type="component" value="Unassembled WGS sequence"/>
</dbReference>
<reference evidence="2 3" key="1">
    <citation type="submission" date="2015-02" db="EMBL/GenBank/DDBJ databases">
        <title>Draft genome sequences of ten Microbacterium spp. with emphasis on heavy metal contaminated environments.</title>
        <authorList>
            <person name="Corretto E."/>
        </authorList>
    </citation>
    <scope>NUCLEOTIDE SEQUENCE [LARGE SCALE GENOMIC DNA]</scope>
    <source>
        <strain evidence="2 3">DSM 23848</strain>
    </source>
</reference>
<gene>
    <name evidence="2" type="ORF">RL72_01595</name>
</gene>
<dbReference type="SUPFAM" id="SSF57997">
    <property type="entry name" value="Tropomyosin"/>
    <property type="match status" value="1"/>
</dbReference>
<name>A0A0F0KVD6_9MICO</name>
<organism evidence="2 3">
    <name type="scientific">Microbacterium azadirachtae</name>
    <dbReference type="NCBI Taxonomy" id="582680"/>
    <lineage>
        <taxon>Bacteria</taxon>
        <taxon>Bacillati</taxon>
        <taxon>Actinomycetota</taxon>
        <taxon>Actinomycetes</taxon>
        <taxon>Micrococcales</taxon>
        <taxon>Microbacteriaceae</taxon>
        <taxon>Microbacterium</taxon>
    </lineage>
</organism>
<dbReference type="PATRIC" id="fig|582680.7.peg.1634"/>
<protein>
    <recommendedName>
        <fullName evidence="4">Chromosome partition protein Smc</fullName>
    </recommendedName>
</protein>
<dbReference type="RefSeq" id="WP_052674258.1">
    <property type="nucleotide sequence ID" value="NZ_JYIT01000072.1"/>
</dbReference>
<accession>A0A0F0KVD6</accession>
<comment type="caution">
    <text evidence="2">The sequence shown here is derived from an EMBL/GenBank/DDBJ whole genome shotgun (WGS) entry which is preliminary data.</text>
</comment>
<dbReference type="OrthoDB" id="5078127at2"/>
<dbReference type="Gene3D" id="1.20.1260.80">
    <property type="match status" value="1"/>
</dbReference>
<keyword evidence="3" id="KW-1185">Reference proteome</keyword>
<dbReference type="AlphaFoldDB" id="A0A0F0KVD6"/>
<sequence>MNDDLQETIKNAVAESVTIAMKSAMDEFSEVFTSFASQVDARFDAVDDRLDTADTRMDRIELRLDGFEGRFDRLEGRLENLEDSTRGGFDRVNTTLDGIVARLDDDEVERAALTAQMNRHEDWIVEAAPLVRVDYTPGS</sequence>
<evidence type="ECO:0000313" key="3">
    <source>
        <dbReference type="Proteomes" id="UP000033448"/>
    </source>
</evidence>